<dbReference type="Gene3D" id="3.40.50.150">
    <property type="entry name" value="Vaccinia Virus protein VP39"/>
    <property type="match status" value="1"/>
</dbReference>
<sequence>MKWHAKYPKKIQLPYSWDLLPYGKQYRNCLEQYFATWFPKLSGYQLLKIGGLSGEIKCDLPLCHQIILQDKITKNLTALLKNSHTTFIQADPLNLPFVEKSINGCLLTNILNFSQDPHQILREVQRVCDDEAYLFISLFNPFSALLFKHSLGIKHQQSFFFRHYLSCRIIDWLQLLNFDIIEQKNLVIKNKPYLLSPLIAIVAQKRIHPLTLQARKLSFPTRTNLEPVAAFKRINS</sequence>
<gene>
    <name evidence="2" type="ORF">ACFQ02_06390</name>
</gene>
<name>A0ABW3IAK7_9PAST</name>
<dbReference type="InterPro" id="IPR013216">
    <property type="entry name" value="Methyltransf_11"/>
</dbReference>
<comment type="caution">
    <text evidence="2">The sequence shown here is derived from an EMBL/GenBank/DDBJ whole genome shotgun (WGS) entry which is preliminary data.</text>
</comment>
<dbReference type="Proteomes" id="UP001596996">
    <property type="component" value="Unassembled WGS sequence"/>
</dbReference>
<feature type="domain" description="Methyltransferase type 11" evidence="1">
    <location>
        <begin position="48"/>
        <end position="136"/>
    </location>
</feature>
<evidence type="ECO:0000313" key="3">
    <source>
        <dbReference type="Proteomes" id="UP001596996"/>
    </source>
</evidence>
<reference evidence="3" key="1">
    <citation type="journal article" date="2019" name="Int. J. Syst. Evol. Microbiol.">
        <title>The Global Catalogue of Microorganisms (GCM) 10K type strain sequencing project: providing services to taxonomists for standard genome sequencing and annotation.</title>
        <authorList>
            <consortium name="The Broad Institute Genomics Platform"/>
            <consortium name="The Broad Institute Genome Sequencing Center for Infectious Disease"/>
            <person name="Wu L."/>
            <person name="Ma J."/>
        </authorList>
    </citation>
    <scope>NUCLEOTIDE SEQUENCE [LARGE SCALE GENOMIC DNA]</scope>
    <source>
        <strain evidence="3">CCUG 61707</strain>
    </source>
</reference>
<keyword evidence="2" id="KW-0489">Methyltransferase</keyword>
<dbReference type="SUPFAM" id="SSF53335">
    <property type="entry name" value="S-adenosyl-L-methionine-dependent methyltransferases"/>
    <property type="match status" value="1"/>
</dbReference>
<accession>A0ABW3IAK7</accession>
<organism evidence="2 3">
    <name type="scientific">Seminibacterium arietis</name>
    <dbReference type="NCBI Taxonomy" id="1173502"/>
    <lineage>
        <taxon>Bacteria</taxon>
        <taxon>Pseudomonadati</taxon>
        <taxon>Pseudomonadota</taxon>
        <taxon>Gammaproteobacteria</taxon>
        <taxon>Pasteurellales</taxon>
        <taxon>Pasteurellaceae</taxon>
        <taxon>Seminibacterium</taxon>
    </lineage>
</organism>
<keyword evidence="3" id="KW-1185">Reference proteome</keyword>
<dbReference type="RefSeq" id="WP_380820748.1">
    <property type="nucleotide sequence ID" value="NZ_JBHTJN010000011.1"/>
</dbReference>
<dbReference type="GO" id="GO:0008168">
    <property type="term" value="F:methyltransferase activity"/>
    <property type="evidence" value="ECO:0007669"/>
    <property type="project" value="UniProtKB-KW"/>
</dbReference>
<dbReference type="Pfam" id="PF08241">
    <property type="entry name" value="Methyltransf_11"/>
    <property type="match status" value="1"/>
</dbReference>
<protein>
    <submittedName>
        <fullName evidence="2">Class I SAM-dependent methyltransferase</fullName>
        <ecNumber evidence="2">2.1.1.-</ecNumber>
    </submittedName>
</protein>
<dbReference type="GO" id="GO:0032259">
    <property type="term" value="P:methylation"/>
    <property type="evidence" value="ECO:0007669"/>
    <property type="project" value="UniProtKB-KW"/>
</dbReference>
<evidence type="ECO:0000313" key="2">
    <source>
        <dbReference type="EMBL" id="MFD0966469.1"/>
    </source>
</evidence>
<keyword evidence="2" id="KW-0808">Transferase</keyword>
<dbReference type="EMBL" id="JBHTJN010000011">
    <property type="protein sequence ID" value="MFD0966469.1"/>
    <property type="molecule type" value="Genomic_DNA"/>
</dbReference>
<dbReference type="InterPro" id="IPR029063">
    <property type="entry name" value="SAM-dependent_MTases_sf"/>
</dbReference>
<proteinExistence type="predicted"/>
<evidence type="ECO:0000259" key="1">
    <source>
        <dbReference type="Pfam" id="PF08241"/>
    </source>
</evidence>
<dbReference type="EC" id="2.1.1.-" evidence="2"/>